<sequence length="203" mass="20394">PPLIAGLAPTTLPRRTGRLSLGLYLVVLPGARGWLAVAAHHIHHPQEQGVAAQPAQPQSHRGKGARSHPLPLPPPPLSMAAAAPAARNSPGSARLPSGARTHARGGTRGAAAAGPGRTASLRHAGAWRAPAPSLSLANRRAGGAAARAAPRGAAFKPERGRPAAAAARPYPRTPPPSRLRPPAGSAASSPHPAASAGRGPSWN</sequence>
<evidence type="ECO:0000256" key="1">
    <source>
        <dbReference type="SAM" id="MobiDB-lite"/>
    </source>
</evidence>
<proteinExistence type="predicted"/>
<accession>A0A8C8BHE1</accession>
<evidence type="ECO:0000313" key="3">
    <source>
        <dbReference type="Proteomes" id="UP000694552"/>
    </source>
</evidence>
<feature type="region of interest" description="Disordered" evidence="1">
    <location>
        <begin position="45"/>
        <end position="121"/>
    </location>
</feature>
<protein>
    <submittedName>
        <fullName evidence="2">Uncharacterized protein</fullName>
    </submittedName>
</protein>
<dbReference type="Proteomes" id="UP000694552">
    <property type="component" value="Unplaced"/>
</dbReference>
<reference evidence="2" key="1">
    <citation type="submission" date="2025-08" db="UniProtKB">
        <authorList>
            <consortium name="Ensembl"/>
        </authorList>
    </citation>
    <scope>IDENTIFICATION</scope>
</reference>
<feature type="compositionally biased region" description="Low complexity" evidence="1">
    <location>
        <begin position="180"/>
        <end position="203"/>
    </location>
</feature>
<feature type="region of interest" description="Disordered" evidence="1">
    <location>
        <begin position="142"/>
        <end position="203"/>
    </location>
</feature>
<feature type="compositionally biased region" description="Low complexity" evidence="1">
    <location>
        <begin position="142"/>
        <end position="154"/>
    </location>
</feature>
<keyword evidence="3" id="KW-1185">Reference proteome</keyword>
<feature type="compositionally biased region" description="Low complexity" evidence="1">
    <location>
        <begin position="109"/>
        <end position="119"/>
    </location>
</feature>
<organism evidence="2 3">
    <name type="scientific">Otus sunia</name>
    <name type="common">Oriental scops-owl</name>
    <dbReference type="NCBI Taxonomy" id="257818"/>
    <lineage>
        <taxon>Eukaryota</taxon>
        <taxon>Metazoa</taxon>
        <taxon>Chordata</taxon>
        <taxon>Craniata</taxon>
        <taxon>Vertebrata</taxon>
        <taxon>Euteleostomi</taxon>
        <taxon>Archelosauria</taxon>
        <taxon>Archosauria</taxon>
        <taxon>Dinosauria</taxon>
        <taxon>Saurischia</taxon>
        <taxon>Theropoda</taxon>
        <taxon>Coelurosauria</taxon>
        <taxon>Aves</taxon>
        <taxon>Neognathae</taxon>
        <taxon>Neoaves</taxon>
        <taxon>Telluraves</taxon>
        <taxon>Strigiformes</taxon>
        <taxon>Strigidae</taxon>
        <taxon>Otus</taxon>
    </lineage>
</organism>
<name>A0A8C8BHE1_9STRI</name>
<reference evidence="2" key="2">
    <citation type="submission" date="2025-09" db="UniProtKB">
        <authorList>
            <consortium name="Ensembl"/>
        </authorList>
    </citation>
    <scope>IDENTIFICATION</scope>
</reference>
<dbReference type="Ensembl" id="ENSOSUT00000019958.1">
    <property type="protein sequence ID" value="ENSOSUP00000019334.1"/>
    <property type="gene ID" value="ENSOSUG00000013602.1"/>
</dbReference>
<dbReference type="AlphaFoldDB" id="A0A8C8BHE1"/>
<feature type="compositionally biased region" description="Low complexity" evidence="1">
    <location>
        <begin position="78"/>
        <end position="100"/>
    </location>
</feature>
<evidence type="ECO:0000313" key="2">
    <source>
        <dbReference type="Ensembl" id="ENSOSUP00000019334.1"/>
    </source>
</evidence>